<evidence type="ECO:0000313" key="1">
    <source>
        <dbReference type="EMBL" id="ACY47547.1"/>
    </source>
</evidence>
<dbReference type="HOGENOM" id="CLU_685010_0_0_10"/>
<dbReference type="AlphaFoldDB" id="D0MFM0"/>
<sequence>MKHDRLICLLLLGWLLAGYGYAQIRGGAETAQFEPGDHVLYQEDLSGTPIGAQVEGWEIVRGSYEVAEFLDKRWFRPLERDTRMLRPLPFPQDFSVEFTTYLSAEAGARLKVFLYTARDLERERMGPDGPAQVYLIVGRGYHPDHDFVHLRVYDPAQRRYQDVVSPGSYKFTPNQPHQVALQVRGGQLQLFVDGTRVALTPFRPEAPLVAIGFIFDAGSGHELPYKDRPALVDGLRIAGYSRPVGRATGGVFLYWALPGAQQDQPQLFAQSQTFNGSWGLESVGGERRTLEGTFVVIDLPANPFAPGEVRVRAGGQAWNDFVQRLKQELEVVRQQGGGLVIVGDGGDGRTERERRLLANQRALAFAAWLAQQGIGNPQHLLSIVVENSGYESIYFIAENGGYESIYSLRLERKQ</sequence>
<dbReference type="EMBL" id="CP001807">
    <property type="protein sequence ID" value="ACY47547.1"/>
    <property type="molecule type" value="Genomic_DNA"/>
</dbReference>
<dbReference type="InterPro" id="IPR013320">
    <property type="entry name" value="ConA-like_dom_sf"/>
</dbReference>
<accession>D0MFM0</accession>
<dbReference type="KEGG" id="rmr:Rmar_0648"/>
<keyword evidence="2" id="KW-1185">Reference proteome</keyword>
<dbReference type="RefSeq" id="WP_012843159.1">
    <property type="nucleotide sequence ID" value="NC_013501.1"/>
</dbReference>
<organism evidence="1 2">
    <name type="scientific">Rhodothermus marinus (strain ATCC 43812 / DSM 4252 / R-10)</name>
    <name type="common">Rhodothermus obamensis</name>
    <dbReference type="NCBI Taxonomy" id="518766"/>
    <lineage>
        <taxon>Bacteria</taxon>
        <taxon>Pseudomonadati</taxon>
        <taxon>Rhodothermota</taxon>
        <taxon>Rhodothermia</taxon>
        <taxon>Rhodothermales</taxon>
        <taxon>Rhodothermaceae</taxon>
        <taxon>Rhodothermus</taxon>
    </lineage>
</organism>
<dbReference type="Gene3D" id="2.60.120.200">
    <property type="match status" value="1"/>
</dbReference>
<dbReference type="OrthoDB" id="9800869at2"/>
<proteinExistence type="predicted"/>
<reference evidence="1 2" key="1">
    <citation type="journal article" date="2009" name="Stand. Genomic Sci.">
        <title>Complete genome sequence of Rhodothermus marinus type strain (R-10).</title>
        <authorList>
            <person name="Nolan M."/>
            <person name="Tindall B.J."/>
            <person name="Pomrenke H."/>
            <person name="Lapidus A."/>
            <person name="Copeland A."/>
            <person name="Glavina Del Rio T."/>
            <person name="Lucas S."/>
            <person name="Chen F."/>
            <person name="Tice H."/>
            <person name="Cheng J.F."/>
            <person name="Saunders E."/>
            <person name="Han C."/>
            <person name="Bruce D."/>
            <person name="Goodwin L."/>
            <person name="Chain P."/>
            <person name="Pitluck S."/>
            <person name="Ovchinikova G."/>
            <person name="Pati A."/>
            <person name="Ivanova N."/>
            <person name="Mavromatis K."/>
            <person name="Chen A."/>
            <person name="Palaniappan K."/>
            <person name="Land M."/>
            <person name="Hauser L."/>
            <person name="Chang Y.J."/>
            <person name="Jeffries C.D."/>
            <person name="Brettin T."/>
            <person name="Goker M."/>
            <person name="Bristow J."/>
            <person name="Eisen J.A."/>
            <person name="Markowitz V."/>
            <person name="Hugenholtz P."/>
            <person name="Kyrpides N.C."/>
            <person name="Klenk H.P."/>
            <person name="Detter J.C."/>
        </authorList>
    </citation>
    <scope>NUCLEOTIDE SEQUENCE [LARGE SCALE GENOMIC DNA]</scope>
    <source>
        <strain evidence="2">ATCC 43812 / DSM 4252 / R-10</strain>
    </source>
</reference>
<dbReference type="SUPFAM" id="SSF49899">
    <property type="entry name" value="Concanavalin A-like lectins/glucanases"/>
    <property type="match status" value="1"/>
</dbReference>
<gene>
    <name evidence="1" type="ordered locus">Rmar_0648</name>
</gene>
<protein>
    <submittedName>
        <fullName evidence="1">Uncharacterized protein</fullName>
    </submittedName>
</protein>
<dbReference type="Proteomes" id="UP000002221">
    <property type="component" value="Chromosome"/>
</dbReference>
<evidence type="ECO:0000313" key="2">
    <source>
        <dbReference type="Proteomes" id="UP000002221"/>
    </source>
</evidence>
<name>D0MFM0_RHOM4</name>